<reference evidence="2" key="2">
    <citation type="submission" date="2019-10" db="EMBL/GenBank/DDBJ databases">
        <title>Conservation and host-specific expression of non-tandemly repeated heterogenous ribosome RNA gene in arbuscular mycorrhizal fungi.</title>
        <authorList>
            <person name="Maeda T."/>
            <person name="Kobayashi Y."/>
            <person name="Nakagawa T."/>
            <person name="Ezawa T."/>
            <person name="Yamaguchi K."/>
            <person name="Bino T."/>
            <person name="Nishimoto Y."/>
            <person name="Shigenobu S."/>
            <person name="Kawaguchi M."/>
        </authorList>
    </citation>
    <scope>NUCLEOTIDE SEQUENCE</scope>
    <source>
        <strain evidence="2">HR1</strain>
    </source>
</reference>
<accession>A0A2Z6RKA9</accession>
<evidence type="ECO:0000313" key="1">
    <source>
        <dbReference type="EMBL" id="GBC02724.1"/>
    </source>
</evidence>
<comment type="caution">
    <text evidence="1">The sequence shown here is derived from an EMBL/GenBank/DDBJ whole genome shotgun (WGS) entry which is preliminary data.</text>
</comment>
<dbReference type="AlphaFoldDB" id="A0A2Z6RKA9"/>
<proteinExistence type="predicted"/>
<dbReference type="InterPro" id="IPR009003">
    <property type="entry name" value="Peptidase_S1_PA"/>
</dbReference>
<evidence type="ECO:0008006" key="4">
    <source>
        <dbReference type="Google" id="ProtNLM"/>
    </source>
</evidence>
<protein>
    <recommendedName>
        <fullName evidence="4">Peptidase S1 domain-containing protein</fullName>
    </recommendedName>
</protein>
<name>A0A2Z6RKA9_9GLOM</name>
<dbReference type="Proteomes" id="UP000615446">
    <property type="component" value="Unassembled WGS sequence"/>
</dbReference>
<gene>
    <name evidence="2" type="ORF">RCL2_001489500</name>
    <name evidence="1" type="ORF">RclHR1_04780011</name>
</gene>
<dbReference type="EMBL" id="BLAL01000175">
    <property type="protein sequence ID" value="GES87931.1"/>
    <property type="molecule type" value="Genomic_DNA"/>
</dbReference>
<keyword evidence="3" id="KW-1185">Reference proteome</keyword>
<evidence type="ECO:0000313" key="2">
    <source>
        <dbReference type="EMBL" id="GES87931.1"/>
    </source>
</evidence>
<sequence length="288" mass="31905">MTTFTLNYYKDQGREPLAFVGPGIVDDKLSLIVMFPDETLETRLPATFEGYPVLIKYGDIELASNPQVYHEILKPGISIGRSEAEDAFTLGAFFQTGEKKCILTAGHSVGEVCNEIIQPGNYENDPDTSPCAKVTFKFRGINEDGNHLDYAFCEVNDCLRVSVNKPPGSETVIHNCKGSVSNDPDDMSYVYKSGRTSYLTKGIMIDEMVTIHTKLLGKVSRMSILLASDIKGQQLFGRPGDSGSAVFDDDGNLWGIYCGFSLPYHFVIPIHLILNDARTRYDVDFTLI</sequence>
<dbReference type="SUPFAM" id="SSF50494">
    <property type="entry name" value="Trypsin-like serine proteases"/>
    <property type="match status" value="1"/>
</dbReference>
<reference evidence="1 3" key="1">
    <citation type="submission" date="2017-11" db="EMBL/GenBank/DDBJ databases">
        <title>The genome of Rhizophagus clarus HR1 reveals common genetic basis of auxotrophy among arbuscular mycorrhizal fungi.</title>
        <authorList>
            <person name="Kobayashi Y."/>
        </authorList>
    </citation>
    <scope>NUCLEOTIDE SEQUENCE [LARGE SCALE GENOMIC DNA]</scope>
    <source>
        <strain evidence="1 3">HR1</strain>
    </source>
</reference>
<dbReference type="OrthoDB" id="2343015at2759"/>
<dbReference type="Proteomes" id="UP000247702">
    <property type="component" value="Unassembled WGS sequence"/>
</dbReference>
<evidence type="ECO:0000313" key="3">
    <source>
        <dbReference type="Proteomes" id="UP000247702"/>
    </source>
</evidence>
<dbReference type="EMBL" id="BEXD01003846">
    <property type="protein sequence ID" value="GBC02724.1"/>
    <property type="molecule type" value="Genomic_DNA"/>
</dbReference>
<organism evidence="1 3">
    <name type="scientific">Rhizophagus clarus</name>
    <dbReference type="NCBI Taxonomy" id="94130"/>
    <lineage>
        <taxon>Eukaryota</taxon>
        <taxon>Fungi</taxon>
        <taxon>Fungi incertae sedis</taxon>
        <taxon>Mucoromycota</taxon>
        <taxon>Glomeromycotina</taxon>
        <taxon>Glomeromycetes</taxon>
        <taxon>Glomerales</taxon>
        <taxon>Glomeraceae</taxon>
        <taxon>Rhizophagus</taxon>
    </lineage>
</organism>